<dbReference type="PANTHER" id="PTHR37984:SF5">
    <property type="entry name" value="PROTEIN NYNRIN-LIKE"/>
    <property type="match status" value="1"/>
</dbReference>
<organism evidence="9">
    <name type="scientific">Amphimedon queenslandica</name>
    <name type="common">Sponge</name>
    <dbReference type="NCBI Taxonomy" id="400682"/>
    <lineage>
        <taxon>Eukaryota</taxon>
        <taxon>Metazoa</taxon>
        <taxon>Porifera</taxon>
        <taxon>Demospongiae</taxon>
        <taxon>Heteroscleromorpha</taxon>
        <taxon>Haplosclerida</taxon>
        <taxon>Niphatidae</taxon>
        <taxon>Amphimedon</taxon>
    </lineage>
</organism>
<keyword evidence="5" id="KW-0378">Hydrolase</keyword>
<keyword evidence="4" id="KW-0255">Endonuclease</keyword>
<feature type="region of interest" description="Disordered" evidence="7">
    <location>
        <begin position="136"/>
        <end position="161"/>
    </location>
</feature>
<dbReference type="InterPro" id="IPR050951">
    <property type="entry name" value="Retrovirus_Pol_polyprotein"/>
</dbReference>
<dbReference type="GO" id="GO:0003964">
    <property type="term" value="F:RNA-directed DNA polymerase activity"/>
    <property type="evidence" value="ECO:0007669"/>
    <property type="project" value="UniProtKB-KW"/>
</dbReference>
<keyword evidence="6" id="KW-0695">RNA-directed DNA polymerase</keyword>
<dbReference type="InterPro" id="IPR043502">
    <property type="entry name" value="DNA/RNA_pol_sf"/>
</dbReference>
<keyword evidence="3" id="KW-0540">Nuclease</keyword>
<dbReference type="SUPFAM" id="SSF56672">
    <property type="entry name" value="DNA/RNA polymerases"/>
    <property type="match status" value="1"/>
</dbReference>
<dbReference type="PANTHER" id="PTHR37984">
    <property type="entry name" value="PROTEIN CBG26694"/>
    <property type="match status" value="1"/>
</dbReference>
<sequence>KPYRVPYSKREVLQEKIQKMLDHGVIRPDNVKWTESCEKAIQDLQNSLSKEPILLTGDDQMEHPVAFASRRLLLLETRYFTVEKECLAIVWALNYFKIYLLGQQFVIETDHKPLSWLHRMKNNNARLMRGSLNANADGLSQAGKNERMMSDSAVPDPPPSS</sequence>
<proteinExistence type="predicted"/>
<name>A0A1X7U785_AMPQE</name>
<feature type="domain" description="Reverse transcriptase RNase H-like" evidence="8">
    <location>
        <begin position="57"/>
        <end position="131"/>
    </location>
</feature>
<dbReference type="EnsemblMetazoa" id="Aqu2.1.23625_001">
    <property type="protein sequence ID" value="Aqu2.1.23625_001"/>
    <property type="gene ID" value="Aqu2.1.23625"/>
</dbReference>
<evidence type="ECO:0000313" key="9">
    <source>
        <dbReference type="EnsemblMetazoa" id="Aqu2.1.23625_001"/>
    </source>
</evidence>
<dbReference type="InterPro" id="IPR041373">
    <property type="entry name" value="RT_RNaseH"/>
</dbReference>
<evidence type="ECO:0000256" key="4">
    <source>
        <dbReference type="ARBA" id="ARBA00022759"/>
    </source>
</evidence>
<dbReference type="GO" id="GO:0004519">
    <property type="term" value="F:endonuclease activity"/>
    <property type="evidence" value="ECO:0007669"/>
    <property type="project" value="UniProtKB-KW"/>
</dbReference>
<reference evidence="9" key="1">
    <citation type="submission" date="2017-05" db="UniProtKB">
        <authorList>
            <consortium name="EnsemblMetazoa"/>
        </authorList>
    </citation>
    <scope>IDENTIFICATION</scope>
</reference>
<keyword evidence="2" id="KW-0548">Nucleotidyltransferase</keyword>
<keyword evidence="1" id="KW-0808">Transferase</keyword>
<dbReference type="CDD" id="cd09274">
    <property type="entry name" value="RNase_HI_RT_Ty3"/>
    <property type="match status" value="1"/>
</dbReference>
<evidence type="ECO:0000256" key="7">
    <source>
        <dbReference type="SAM" id="MobiDB-lite"/>
    </source>
</evidence>
<evidence type="ECO:0000256" key="2">
    <source>
        <dbReference type="ARBA" id="ARBA00022695"/>
    </source>
</evidence>
<evidence type="ECO:0000256" key="6">
    <source>
        <dbReference type="ARBA" id="ARBA00022918"/>
    </source>
</evidence>
<dbReference type="InParanoid" id="A0A1X7U785"/>
<dbReference type="Gene3D" id="3.10.10.10">
    <property type="entry name" value="HIV Type 1 Reverse Transcriptase, subunit A, domain 1"/>
    <property type="match status" value="1"/>
</dbReference>
<dbReference type="AlphaFoldDB" id="A0A1X7U785"/>
<evidence type="ECO:0000256" key="5">
    <source>
        <dbReference type="ARBA" id="ARBA00022801"/>
    </source>
</evidence>
<dbReference type="Pfam" id="PF17917">
    <property type="entry name" value="RT_RNaseH"/>
    <property type="match status" value="1"/>
</dbReference>
<dbReference type="GO" id="GO:0016787">
    <property type="term" value="F:hydrolase activity"/>
    <property type="evidence" value="ECO:0007669"/>
    <property type="project" value="UniProtKB-KW"/>
</dbReference>
<evidence type="ECO:0000259" key="8">
    <source>
        <dbReference type="Pfam" id="PF17917"/>
    </source>
</evidence>
<protein>
    <recommendedName>
        <fullName evidence="8">Reverse transcriptase RNase H-like domain-containing protein</fullName>
    </recommendedName>
</protein>
<evidence type="ECO:0000256" key="1">
    <source>
        <dbReference type="ARBA" id="ARBA00022679"/>
    </source>
</evidence>
<evidence type="ECO:0000256" key="3">
    <source>
        <dbReference type="ARBA" id="ARBA00022722"/>
    </source>
</evidence>
<accession>A0A1X7U785</accession>
<dbReference type="eggNOG" id="KOG0017">
    <property type="taxonomic scope" value="Eukaryota"/>
</dbReference>